<reference evidence="3" key="1">
    <citation type="journal article" date="2019" name="Int. J. Syst. Evol. Microbiol.">
        <title>The Global Catalogue of Microorganisms (GCM) 10K type strain sequencing project: providing services to taxonomists for standard genome sequencing and annotation.</title>
        <authorList>
            <consortium name="The Broad Institute Genomics Platform"/>
            <consortium name="The Broad Institute Genome Sequencing Center for Infectious Disease"/>
            <person name="Wu L."/>
            <person name="Ma J."/>
        </authorList>
    </citation>
    <scope>NUCLEOTIDE SEQUENCE [LARGE SCALE GENOMIC DNA]</scope>
    <source>
        <strain evidence="3">KCTC 52368</strain>
    </source>
</reference>
<proteinExistence type="predicted"/>
<evidence type="ECO:0000313" key="3">
    <source>
        <dbReference type="Proteomes" id="UP001597526"/>
    </source>
</evidence>
<dbReference type="Pfam" id="PF13489">
    <property type="entry name" value="Methyltransf_23"/>
    <property type="match status" value="1"/>
</dbReference>
<dbReference type="Gene3D" id="3.40.50.150">
    <property type="entry name" value="Vaccinia Virus protein VP39"/>
    <property type="match status" value="1"/>
</dbReference>
<dbReference type="GO" id="GO:0032259">
    <property type="term" value="P:methylation"/>
    <property type="evidence" value="ECO:0007669"/>
    <property type="project" value="UniProtKB-KW"/>
</dbReference>
<dbReference type="Proteomes" id="UP001597526">
    <property type="component" value="Unassembled WGS sequence"/>
</dbReference>
<dbReference type="RefSeq" id="WP_377767600.1">
    <property type="nucleotide sequence ID" value="NZ_JBHULB010000017.1"/>
</dbReference>
<keyword evidence="3" id="KW-1185">Reference proteome</keyword>
<protein>
    <submittedName>
        <fullName evidence="2">Class I SAM-dependent methyltransferase</fullName>
        <ecNumber evidence="2">2.1.1.-</ecNumber>
    </submittedName>
</protein>
<dbReference type="EMBL" id="JBHULB010000017">
    <property type="protein sequence ID" value="MFD2588061.1"/>
    <property type="molecule type" value="Genomic_DNA"/>
</dbReference>
<dbReference type="GO" id="GO:0008168">
    <property type="term" value="F:methyltransferase activity"/>
    <property type="evidence" value="ECO:0007669"/>
    <property type="project" value="UniProtKB-KW"/>
</dbReference>
<name>A0ABW5MZW7_9FLAO</name>
<dbReference type="PANTHER" id="PTHR43861">
    <property type="entry name" value="TRANS-ACONITATE 2-METHYLTRANSFERASE-RELATED"/>
    <property type="match status" value="1"/>
</dbReference>
<dbReference type="InterPro" id="IPR029063">
    <property type="entry name" value="SAM-dependent_MTases_sf"/>
</dbReference>
<dbReference type="EC" id="2.1.1.-" evidence="2"/>
<evidence type="ECO:0000313" key="2">
    <source>
        <dbReference type="EMBL" id="MFD2588061.1"/>
    </source>
</evidence>
<accession>A0ABW5MZW7</accession>
<evidence type="ECO:0000256" key="1">
    <source>
        <dbReference type="ARBA" id="ARBA00022679"/>
    </source>
</evidence>
<dbReference type="PANTHER" id="PTHR43861:SF3">
    <property type="entry name" value="PUTATIVE (AFU_ORTHOLOGUE AFUA_2G14390)-RELATED"/>
    <property type="match status" value="1"/>
</dbReference>
<organism evidence="2 3">
    <name type="scientific">Croceitalea marina</name>
    <dbReference type="NCBI Taxonomy" id="1775166"/>
    <lineage>
        <taxon>Bacteria</taxon>
        <taxon>Pseudomonadati</taxon>
        <taxon>Bacteroidota</taxon>
        <taxon>Flavobacteriia</taxon>
        <taxon>Flavobacteriales</taxon>
        <taxon>Flavobacteriaceae</taxon>
        <taxon>Croceitalea</taxon>
    </lineage>
</organism>
<keyword evidence="2" id="KW-0489">Methyltransferase</keyword>
<gene>
    <name evidence="2" type="ORF">ACFSQJ_14035</name>
</gene>
<sequence>MKPYLKTKDYSVSQEEFELRHDEERDMLVTFPEPKDLEKYYESEAYISHTDSKKTLVDKLYQIVKSYSLKKKVSLLNSFNSSEKTLLDIGAGTGDFLVVAKNHGWQIEGVEPNTNARARAKEKGIHLHSNLEQLKSKSFEVITLWHVLEHLPNLEKQIKDIVSFLDENGTMVIAVPNFKSYDAKYYGNFWAAFDVPRHLWHFSKKSIEQLFKPHGLQLIESKPMLFDSFYVSLLSEKYKSGRQRMIKAFWIGLKSNLKANGSKEYSSHIYILKKDV</sequence>
<dbReference type="SUPFAM" id="SSF53335">
    <property type="entry name" value="S-adenosyl-L-methionine-dependent methyltransferases"/>
    <property type="match status" value="1"/>
</dbReference>
<comment type="caution">
    <text evidence="2">The sequence shown here is derived from an EMBL/GenBank/DDBJ whole genome shotgun (WGS) entry which is preliminary data.</text>
</comment>
<dbReference type="CDD" id="cd02440">
    <property type="entry name" value="AdoMet_MTases"/>
    <property type="match status" value="1"/>
</dbReference>
<keyword evidence="1 2" id="KW-0808">Transferase</keyword>